<reference evidence="2" key="1">
    <citation type="submission" date="2014-09" db="EMBL/GenBank/DDBJ databases">
        <authorList>
            <person name="Magalhaes I.L.F."/>
            <person name="Oliveira U."/>
            <person name="Santos F.R."/>
            <person name="Vidigal T.H.D.A."/>
            <person name="Brescovit A.D."/>
            <person name="Santos A.J."/>
        </authorList>
    </citation>
    <scope>NUCLEOTIDE SEQUENCE</scope>
    <source>
        <tissue evidence="2">Shoot tissue taken approximately 20 cm above the soil surface</tissue>
    </source>
</reference>
<protein>
    <submittedName>
        <fullName evidence="2">Uncharacterized protein</fullName>
    </submittedName>
</protein>
<evidence type="ECO:0000313" key="2">
    <source>
        <dbReference type="EMBL" id="JAD43180.1"/>
    </source>
</evidence>
<feature type="region of interest" description="Disordered" evidence="1">
    <location>
        <begin position="62"/>
        <end position="86"/>
    </location>
</feature>
<feature type="compositionally biased region" description="Basic and acidic residues" evidence="1">
    <location>
        <begin position="63"/>
        <end position="74"/>
    </location>
</feature>
<sequence>MDDQQTVIEGKKVLHCYLSNADQLSSKISTTGQETEYYGGCALQYLSIGGFKSGEHTFAWDNGPHRTEYGKGDRGGQGSQRRHRPK</sequence>
<evidence type="ECO:0000256" key="1">
    <source>
        <dbReference type="SAM" id="MobiDB-lite"/>
    </source>
</evidence>
<organism evidence="2">
    <name type="scientific">Arundo donax</name>
    <name type="common">Giant reed</name>
    <name type="synonym">Donax arundinaceus</name>
    <dbReference type="NCBI Taxonomy" id="35708"/>
    <lineage>
        <taxon>Eukaryota</taxon>
        <taxon>Viridiplantae</taxon>
        <taxon>Streptophyta</taxon>
        <taxon>Embryophyta</taxon>
        <taxon>Tracheophyta</taxon>
        <taxon>Spermatophyta</taxon>
        <taxon>Magnoliopsida</taxon>
        <taxon>Liliopsida</taxon>
        <taxon>Poales</taxon>
        <taxon>Poaceae</taxon>
        <taxon>PACMAD clade</taxon>
        <taxon>Arundinoideae</taxon>
        <taxon>Arundineae</taxon>
        <taxon>Arundo</taxon>
    </lineage>
</organism>
<name>A0A0A9A2G0_ARUDO</name>
<accession>A0A0A9A2G0</accession>
<dbReference type="EMBL" id="GBRH01254715">
    <property type="protein sequence ID" value="JAD43180.1"/>
    <property type="molecule type" value="Transcribed_RNA"/>
</dbReference>
<reference evidence="2" key="2">
    <citation type="journal article" date="2015" name="Data Brief">
        <title>Shoot transcriptome of the giant reed, Arundo donax.</title>
        <authorList>
            <person name="Barrero R.A."/>
            <person name="Guerrero F.D."/>
            <person name="Moolhuijzen P."/>
            <person name="Goolsby J.A."/>
            <person name="Tidwell J."/>
            <person name="Bellgard S.E."/>
            <person name="Bellgard M.I."/>
        </authorList>
    </citation>
    <scope>NUCLEOTIDE SEQUENCE</scope>
    <source>
        <tissue evidence="2">Shoot tissue taken approximately 20 cm above the soil surface</tissue>
    </source>
</reference>
<dbReference type="AlphaFoldDB" id="A0A0A9A2G0"/>
<proteinExistence type="predicted"/>